<dbReference type="EMBL" id="ML995476">
    <property type="protein sequence ID" value="KAF2146312.1"/>
    <property type="molecule type" value="Genomic_DNA"/>
</dbReference>
<evidence type="ECO:0000259" key="1">
    <source>
        <dbReference type="Pfam" id="PF13961"/>
    </source>
</evidence>
<evidence type="ECO:0000313" key="3">
    <source>
        <dbReference type="Proteomes" id="UP000799438"/>
    </source>
</evidence>
<dbReference type="OrthoDB" id="3946646at2759"/>
<evidence type="ECO:0000313" key="2">
    <source>
        <dbReference type="EMBL" id="KAF2146312.1"/>
    </source>
</evidence>
<name>A0A6A6BQA7_9PEZI</name>
<gene>
    <name evidence="2" type="ORF">K452DRAFT_305259</name>
</gene>
<keyword evidence="3" id="KW-1185">Reference proteome</keyword>
<dbReference type="AlphaFoldDB" id="A0A6A6BQA7"/>
<feature type="domain" description="DUF4219" evidence="1">
    <location>
        <begin position="11"/>
        <end position="36"/>
    </location>
</feature>
<accession>A0A6A6BQA7</accession>
<organism evidence="2 3">
    <name type="scientific">Aplosporella prunicola CBS 121167</name>
    <dbReference type="NCBI Taxonomy" id="1176127"/>
    <lineage>
        <taxon>Eukaryota</taxon>
        <taxon>Fungi</taxon>
        <taxon>Dikarya</taxon>
        <taxon>Ascomycota</taxon>
        <taxon>Pezizomycotina</taxon>
        <taxon>Dothideomycetes</taxon>
        <taxon>Dothideomycetes incertae sedis</taxon>
        <taxon>Botryosphaeriales</taxon>
        <taxon>Aplosporellaceae</taxon>
        <taxon>Aplosporella</taxon>
    </lineage>
</organism>
<reference evidence="2" key="1">
    <citation type="journal article" date="2020" name="Stud. Mycol.">
        <title>101 Dothideomycetes genomes: a test case for predicting lifestyles and emergence of pathogens.</title>
        <authorList>
            <person name="Haridas S."/>
            <person name="Albert R."/>
            <person name="Binder M."/>
            <person name="Bloem J."/>
            <person name="Labutti K."/>
            <person name="Salamov A."/>
            <person name="Andreopoulos B."/>
            <person name="Baker S."/>
            <person name="Barry K."/>
            <person name="Bills G."/>
            <person name="Bluhm B."/>
            <person name="Cannon C."/>
            <person name="Castanera R."/>
            <person name="Culley D."/>
            <person name="Daum C."/>
            <person name="Ezra D."/>
            <person name="Gonzalez J."/>
            <person name="Henrissat B."/>
            <person name="Kuo A."/>
            <person name="Liang C."/>
            <person name="Lipzen A."/>
            <person name="Lutzoni F."/>
            <person name="Magnuson J."/>
            <person name="Mondo S."/>
            <person name="Nolan M."/>
            <person name="Ohm R."/>
            <person name="Pangilinan J."/>
            <person name="Park H.-J."/>
            <person name="Ramirez L."/>
            <person name="Alfaro M."/>
            <person name="Sun H."/>
            <person name="Tritt A."/>
            <person name="Yoshinaga Y."/>
            <person name="Zwiers L.-H."/>
            <person name="Turgeon B."/>
            <person name="Goodwin S."/>
            <person name="Spatafora J."/>
            <person name="Crous P."/>
            <person name="Grigoriev I."/>
        </authorList>
    </citation>
    <scope>NUCLEOTIDE SEQUENCE</scope>
    <source>
        <strain evidence="2">CBS 121167</strain>
    </source>
</reference>
<proteinExistence type="predicted"/>
<dbReference type="PANTHER" id="PTHR42085">
    <property type="entry name" value="F-BOX DOMAIN-CONTAINING PROTEIN"/>
    <property type="match status" value="1"/>
</dbReference>
<dbReference type="PANTHER" id="PTHR42085:SF2">
    <property type="entry name" value="F-BOX DOMAIN-CONTAINING PROTEIN"/>
    <property type="match status" value="1"/>
</dbReference>
<dbReference type="InterPro" id="IPR038883">
    <property type="entry name" value="AN11006-like"/>
</dbReference>
<dbReference type="Proteomes" id="UP000799438">
    <property type="component" value="Unassembled WGS sequence"/>
</dbReference>
<dbReference type="InterPro" id="IPR025314">
    <property type="entry name" value="DUF4219"/>
</dbReference>
<sequence length="478" mass="55392">MNDAMDVPPLLGATNYSEWHECLKLHMLGQGLWDIVTKGNAQPDGEDGIDEVAKEKDQCALDILNQTIDQSLVLLKPDHLTTAKELYDYLKVEYEHRESTTQSLSYANLIQLRYGGEGLQKFTRKYLAALSNCRKAGLILDEKIQVYHLLALLDRDFADFTTARREEMYRDNVKLEWLINEIIVQTKKEETNYSRPYRGLPQELRDMIFKFALCPPEGVTIKEEEKKEGEDSSLEKFRSTQSFPVTLLRTDSQTYDVAKKIFYGKNSFTMDMESKPAMSFFMMLPKGVRNQIRTLRFQNSVFGQQFYYNAVPDNLLGHFITEHMKAESVTAFIEHDCYHEEINTDTRKCLPFACLNAIAKGEHLKEVRLVYSRTYSEDISVYSGFLRIEVSGEQLLPPLIRYRHEGLWYRHSRMSMEEKMAAVAANEKTYRKAWNDFGLSVERDPKRCWGEEGTVLVIRRLKTARNGQHSSSSSPRVR</sequence>
<dbReference type="GeneID" id="54300377"/>
<protein>
    <recommendedName>
        <fullName evidence="1">DUF4219 domain-containing protein</fullName>
    </recommendedName>
</protein>
<dbReference type="RefSeq" id="XP_033402021.1">
    <property type="nucleotide sequence ID" value="XM_033542880.1"/>
</dbReference>
<dbReference type="Pfam" id="PF13961">
    <property type="entry name" value="DUF4219"/>
    <property type="match status" value="1"/>
</dbReference>